<reference evidence="2" key="1">
    <citation type="submission" date="2014-10" db="EMBL/GenBank/DDBJ databases">
        <authorList>
            <person name="King R."/>
        </authorList>
    </citation>
    <scope>NUCLEOTIDE SEQUENCE [LARGE SCALE GENOMIC DNA]</scope>
    <source>
        <strain evidence="2">A3/5</strain>
    </source>
</reference>
<keyword evidence="2" id="KW-1185">Reference proteome</keyword>
<proteinExistence type="predicted"/>
<dbReference type="AlphaFoldDB" id="A0A2L2T8Z1"/>
<sequence>MPRVVSSSCKVTQDAVMFGWSRAPTSGLHVPFSSIKAIPALYKYCIMLVKQAIKPETGFKSRSLHRRCVIELGYNTPFNLVMDLSPLRQRFCSS</sequence>
<accession>A0A2L2T8Z1</accession>
<organism evidence="1 2">
    <name type="scientific">Fusarium venenatum</name>
    <dbReference type="NCBI Taxonomy" id="56646"/>
    <lineage>
        <taxon>Eukaryota</taxon>
        <taxon>Fungi</taxon>
        <taxon>Dikarya</taxon>
        <taxon>Ascomycota</taxon>
        <taxon>Pezizomycotina</taxon>
        <taxon>Sordariomycetes</taxon>
        <taxon>Hypocreomycetidae</taxon>
        <taxon>Hypocreales</taxon>
        <taxon>Nectriaceae</taxon>
        <taxon>Fusarium</taxon>
    </lineage>
</organism>
<dbReference type="Proteomes" id="UP000245910">
    <property type="component" value="Chromosome I"/>
</dbReference>
<dbReference type="EMBL" id="LN649229">
    <property type="protein sequence ID" value="CEI66448.1"/>
    <property type="molecule type" value="Genomic_DNA"/>
</dbReference>
<protein>
    <submittedName>
        <fullName evidence="1">Uncharacterized protein</fullName>
    </submittedName>
</protein>
<evidence type="ECO:0000313" key="1">
    <source>
        <dbReference type="EMBL" id="CEI66448.1"/>
    </source>
</evidence>
<evidence type="ECO:0000313" key="2">
    <source>
        <dbReference type="Proteomes" id="UP000245910"/>
    </source>
</evidence>
<name>A0A2L2T8Z1_9HYPO</name>